<dbReference type="EMBL" id="LT635756">
    <property type="protein sequence ID" value="SGZ46695.1"/>
    <property type="molecule type" value="Genomic_DNA"/>
</dbReference>
<dbReference type="PANTHER" id="PTHR34826">
    <property type="entry name" value="UPF0590 PROTEIN C409.17C"/>
    <property type="match status" value="1"/>
</dbReference>
<dbReference type="STRING" id="45354.A0A1L0FRS7"/>
<evidence type="ECO:0000313" key="3">
    <source>
        <dbReference type="Proteomes" id="UP000182334"/>
    </source>
</evidence>
<feature type="domain" description="Domain of unknown function at the cortex 1" evidence="1">
    <location>
        <begin position="9"/>
        <end position="287"/>
    </location>
</feature>
<dbReference type="Pfam" id="PF08588">
    <property type="entry name" value="Duc1"/>
    <property type="match status" value="1"/>
</dbReference>
<proteinExistence type="predicted"/>
<gene>
    <name evidence="2" type="ORF">SAMEA4029010_CIC11G00000003793</name>
</gene>
<keyword evidence="3" id="KW-1185">Reference proteome</keyword>
<dbReference type="AlphaFoldDB" id="A0A1L0FRS7"/>
<evidence type="ECO:0000259" key="1">
    <source>
        <dbReference type="Pfam" id="PF08588"/>
    </source>
</evidence>
<dbReference type="PANTHER" id="PTHR34826:SF2">
    <property type="entry name" value="UPF0590 PROTEIN C409.17C"/>
    <property type="match status" value="1"/>
</dbReference>
<evidence type="ECO:0000313" key="2">
    <source>
        <dbReference type="EMBL" id="SGZ46695.1"/>
    </source>
</evidence>
<dbReference type="InterPro" id="IPR013897">
    <property type="entry name" value="Duc1"/>
</dbReference>
<accession>A0A1L0FRS7</accession>
<dbReference type="OrthoDB" id="2119945at2759"/>
<reference evidence="2 3" key="1">
    <citation type="submission" date="2016-10" db="EMBL/GenBank/DDBJ databases">
        <authorList>
            <person name="de Groot N.N."/>
        </authorList>
    </citation>
    <scope>NUCLEOTIDE SEQUENCE [LARGE SCALE GENOMIC DNA]</scope>
    <source>
        <strain evidence="2 3">CBS 141442</strain>
    </source>
</reference>
<sequence>MSTTKKLLLKVSSGHDTENEVVPVNTGKFVDIKSDIGLASVSVYIRNFDGSQLHQDNSLYNAGDSKYLNGDASNISSKDSSGCLPNLRIILKLQPSQTISGLDLLFGNDCTTPIRDYVPTTLLATGLKFFSWFINPTIQADIYCESPYIYAPALNSFSTIGISDSSEDLESLIVNDEENLALKSNESMKIPRKRNERIKHFCKLSNCKQFQFQEGIEYLFVFDTNYLHLGDSNYNVAIPTFGNRTFDINVLRYANNDLNNFNWTLKSGGIDGIDKGTSGLVLNFSLVNESTN</sequence>
<organism evidence="2 3">
    <name type="scientific">Sungouiella intermedia</name>
    <dbReference type="NCBI Taxonomy" id="45354"/>
    <lineage>
        <taxon>Eukaryota</taxon>
        <taxon>Fungi</taxon>
        <taxon>Dikarya</taxon>
        <taxon>Ascomycota</taxon>
        <taxon>Saccharomycotina</taxon>
        <taxon>Pichiomycetes</taxon>
        <taxon>Metschnikowiaceae</taxon>
        <taxon>Sungouiella</taxon>
    </lineage>
</organism>
<dbReference type="Proteomes" id="UP000182334">
    <property type="component" value="Chromosome I"/>
</dbReference>
<name>A0A1L0FRS7_9ASCO</name>
<protein>
    <submittedName>
        <fullName evidence="2">CIC11C00000003793</fullName>
    </submittedName>
</protein>